<dbReference type="Gene3D" id="3.30.420.10">
    <property type="entry name" value="Ribonuclease H-like superfamily/Ribonuclease H"/>
    <property type="match status" value="1"/>
</dbReference>
<name>A0ABQ9HRW6_9NEOP</name>
<accession>A0ABQ9HRW6</accession>
<protein>
    <submittedName>
        <fullName evidence="1">Uncharacterized protein</fullName>
    </submittedName>
</protein>
<sequence>MKIFIQEIGKPITVILDTGTHFTSDVRQDGMKKPKVILTAAAVRHPRSNIVERRMKNASLPKRYVQEEILNLVEARFHLSAEMRKKHVKVSKVHEFNKGAMVLVKINPASSILNKITRMLCLLNEGPYEVISRVLKNCHDLRGPKSKDIVGIYN</sequence>
<dbReference type="InterPro" id="IPR036397">
    <property type="entry name" value="RNaseH_sf"/>
</dbReference>
<gene>
    <name evidence="1" type="ORF">PR048_013281</name>
</gene>
<organism evidence="1 2">
    <name type="scientific">Dryococelus australis</name>
    <dbReference type="NCBI Taxonomy" id="614101"/>
    <lineage>
        <taxon>Eukaryota</taxon>
        <taxon>Metazoa</taxon>
        <taxon>Ecdysozoa</taxon>
        <taxon>Arthropoda</taxon>
        <taxon>Hexapoda</taxon>
        <taxon>Insecta</taxon>
        <taxon>Pterygota</taxon>
        <taxon>Neoptera</taxon>
        <taxon>Polyneoptera</taxon>
        <taxon>Phasmatodea</taxon>
        <taxon>Verophasmatodea</taxon>
        <taxon>Anareolatae</taxon>
        <taxon>Phasmatidae</taxon>
        <taxon>Eurycanthinae</taxon>
        <taxon>Dryococelus</taxon>
    </lineage>
</organism>
<dbReference type="Proteomes" id="UP001159363">
    <property type="component" value="Chromosome X"/>
</dbReference>
<reference evidence="1 2" key="1">
    <citation type="submission" date="2023-02" db="EMBL/GenBank/DDBJ databases">
        <title>LHISI_Scaffold_Assembly.</title>
        <authorList>
            <person name="Stuart O.P."/>
            <person name="Cleave R."/>
            <person name="Magrath M.J.L."/>
            <person name="Mikheyev A.S."/>
        </authorList>
    </citation>
    <scope>NUCLEOTIDE SEQUENCE [LARGE SCALE GENOMIC DNA]</scope>
    <source>
        <strain evidence="1">Daus_M_001</strain>
        <tissue evidence="1">Leg muscle</tissue>
    </source>
</reference>
<comment type="caution">
    <text evidence="1">The sequence shown here is derived from an EMBL/GenBank/DDBJ whole genome shotgun (WGS) entry which is preliminary data.</text>
</comment>
<evidence type="ECO:0000313" key="2">
    <source>
        <dbReference type="Proteomes" id="UP001159363"/>
    </source>
</evidence>
<keyword evidence="2" id="KW-1185">Reference proteome</keyword>
<dbReference type="EMBL" id="JARBHB010000004">
    <property type="protein sequence ID" value="KAJ8887066.1"/>
    <property type="molecule type" value="Genomic_DNA"/>
</dbReference>
<evidence type="ECO:0000313" key="1">
    <source>
        <dbReference type="EMBL" id="KAJ8887066.1"/>
    </source>
</evidence>
<proteinExistence type="predicted"/>